<dbReference type="GeneID" id="64819678"/>
<dbReference type="RefSeq" id="WP_211533743.1">
    <property type="nucleotide sequence ID" value="NZ_CP058560.1"/>
</dbReference>
<dbReference type="Proteomes" id="UP000681041">
    <property type="component" value="Chromosome"/>
</dbReference>
<dbReference type="KEGG" id="meme:HYG87_02895"/>
<reference evidence="2" key="1">
    <citation type="submission" date="2020-07" db="EMBL/GenBank/DDBJ databases">
        <title>Methanobacterium. sp. MethCan genome.</title>
        <authorList>
            <person name="Postec A."/>
            <person name="Quemeneur M."/>
        </authorList>
    </citation>
    <scope>NUCLEOTIDE SEQUENCE</scope>
    <source>
        <strain evidence="2">MethCAN</strain>
    </source>
</reference>
<evidence type="ECO:0008006" key="4">
    <source>
        <dbReference type="Google" id="ProtNLM"/>
    </source>
</evidence>
<dbReference type="OrthoDB" id="69587at2157"/>
<protein>
    <recommendedName>
        <fullName evidence="4">Kinase binding protein CGI-121</fullName>
    </recommendedName>
</protein>
<accession>A0A8T8K2R4</accession>
<name>A0A8T8K2R4_9EURY</name>
<dbReference type="SUPFAM" id="SSF143870">
    <property type="entry name" value="PF0523-like"/>
    <property type="match status" value="1"/>
</dbReference>
<organism evidence="2 3">
    <name type="scientific">Methanobacterium alkalithermotolerans</name>
    <dbReference type="NCBI Taxonomy" id="2731220"/>
    <lineage>
        <taxon>Archaea</taxon>
        <taxon>Methanobacteriati</taxon>
        <taxon>Methanobacteriota</taxon>
        <taxon>Methanomada group</taxon>
        <taxon>Methanobacteria</taxon>
        <taxon>Methanobacteriales</taxon>
        <taxon>Methanobacteriaceae</taxon>
        <taxon>Methanobacterium</taxon>
    </lineage>
</organism>
<proteinExistence type="inferred from homology"/>
<keyword evidence="3" id="KW-1185">Reference proteome</keyword>
<dbReference type="EMBL" id="CP058560">
    <property type="protein sequence ID" value="QUH22796.1"/>
    <property type="molecule type" value="Genomic_DNA"/>
</dbReference>
<dbReference type="AlphaFoldDB" id="A0A8T8K2R4"/>
<gene>
    <name evidence="2" type="ORF">HYG87_02895</name>
</gene>
<dbReference type="NCBIfam" id="NF011465">
    <property type="entry name" value="PRK14886.1-1"/>
    <property type="match status" value="1"/>
</dbReference>
<comment type="similarity">
    <text evidence="1">Belongs to the CGI121/TPRKB family.</text>
</comment>
<evidence type="ECO:0000256" key="1">
    <source>
        <dbReference type="ARBA" id="ARBA00005546"/>
    </source>
</evidence>
<evidence type="ECO:0000313" key="3">
    <source>
        <dbReference type="Proteomes" id="UP000681041"/>
    </source>
</evidence>
<dbReference type="InterPro" id="IPR013926">
    <property type="entry name" value="CGI121/TPRKB"/>
</dbReference>
<sequence>MKGLEKIQIMGFRAHIDNVGSTLSWIDEISGDCTIQLMNAPAVAGKKHALHATLHALNAFQEGYNIAHNLGMEICLRTSAQRQISKAINILGLKEGSMEICAVVVGCDDSIIKKMEEFFKRDDDVLIPEENTLKQIYGLSDLEIKSAGGLISLILEKTTLLIIDK</sequence>
<evidence type="ECO:0000313" key="2">
    <source>
        <dbReference type="EMBL" id="QUH22796.1"/>
    </source>
</evidence>
<dbReference type="Pfam" id="PF08617">
    <property type="entry name" value="CGI-121"/>
    <property type="match status" value="1"/>
</dbReference>
<dbReference type="Gene3D" id="3.30.2380.10">
    <property type="entry name" value="CGI121/TPRKB"/>
    <property type="match status" value="1"/>
</dbReference>
<dbReference type="InterPro" id="IPR036504">
    <property type="entry name" value="CGI121/TPRKB_sf"/>
</dbReference>